<dbReference type="InterPro" id="IPR017932">
    <property type="entry name" value="GATase_2_dom"/>
</dbReference>
<evidence type="ECO:0000256" key="1">
    <source>
        <dbReference type="ARBA" id="ARBA00022962"/>
    </source>
</evidence>
<dbReference type="Pfam" id="PF13230">
    <property type="entry name" value="GATase_4"/>
    <property type="match status" value="1"/>
</dbReference>
<dbReference type="EMBL" id="CP034412">
    <property type="protein sequence ID" value="QCY47159.1"/>
    <property type="molecule type" value="Genomic_DNA"/>
</dbReference>
<gene>
    <name evidence="3" type="ORF">GcLGCM259_1428</name>
</gene>
<dbReference type="RefSeq" id="WP_138926215.1">
    <property type="nucleotide sequence ID" value="NZ_CP034412.1"/>
</dbReference>
<dbReference type="SUPFAM" id="SSF56235">
    <property type="entry name" value="N-terminal nucleophile aminohydrolases (Ntn hydrolases)"/>
    <property type="match status" value="1"/>
</dbReference>
<dbReference type="AlphaFoldDB" id="A0A5B7WT70"/>
<evidence type="ECO:0000259" key="2">
    <source>
        <dbReference type="PROSITE" id="PS51278"/>
    </source>
</evidence>
<keyword evidence="3" id="KW-0808">Transferase</keyword>
<dbReference type="PROSITE" id="PS51278">
    <property type="entry name" value="GATASE_TYPE_2"/>
    <property type="match status" value="1"/>
</dbReference>
<dbReference type="InterPro" id="IPR029055">
    <property type="entry name" value="Ntn_hydrolases_N"/>
</dbReference>
<dbReference type="KEGG" id="gcr:GcLGCM259_1428"/>
<feature type="domain" description="Glutamine amidotransferase type-2" evidence="2">
    <location>
        <begin position="2"/>
        <end position="256"/>
    </location>
</feature>
<dbReference type="InterPro" id="IPR026869">
    <property type="entry name" value="EgtC-like"/>
</dbReference>
<accession>A0A5B7WT70</accession>
<proteinExistence type="predicted"/>
<evidence type="ECO:0000313" key="4">
    <source>
        <dbReference type="Proteomes" id="UP000307000"/>
    </source>
</evidence>
<keyword evidence="1 3" id="KW-0315">Glutamine amidotransferase</keyword>
<dbReference type="PANTHER" id="PTHR42824">
    <property type="entry name" value="GLUTAMINE AMIDOTRANSFERASE"/>
    <property type="match status" value="1"/>
</dbReference>
<reference evidence="3 4" key="1">
    <citation type="submission" date="2018-12" db="EMBL/GenBank/DDBJ databases">
        <title>Complete Genome Sequence of Glutamicibacter creatinolyticus strain LGCM259,isolated from an abscess of a 12-year-old mare in Italy.</title>
        <authorList>
            <person name="Santos R.G."/>
            <person name="Silva A.L."/>
            <person name="Seyffert N."/>
            <person name="Castro T.L.P."/>
            <person name="Attili A.R."/>
            <person name="Rifici C."/>
            <person name="Mazzullo G."/>
            <person name="Brenig B."/>
            <person name="Venanzi F."/>
            <person name="Azevedo V."/>
        </authorList>
    </citation>
    <scope>NUCLEOTIDE SEQUENCE [LARGE SCALE GENOMIC DNA]</scope>
    <source>
        <strain evidence="3 4">LGCM 259</strain>
    </source>
</reference>
<dbReference type="PANTHER" id="PTHR42824:SF1">
    <property type="entry name" value="GLUTAMINE AMIDOTRANSFERASE YAFJ-RELATED"/>
    <property type="match status" value="1"/>
</dbReference>
<dbReference type="Proteomes" id="UP000307000">
    <property type="component" value="Chromosome"/>
</dbReference>
<keyword evidence="4" id="KW-1185">Reference proteome</keyword>
<dbReference type="Gene3D" id="3.60.20.10">
    <property type="entry name" value="Glutamine Phosphoribosylpyrophosphate, subunit 1, domain 1"/>
    <property type="match status" value="1"/>
</dbReference>
<sequence length="292" mass="32629">MCRLFGMHAGNDRARATFWLLHAANSLAIQSHYEPDGTGVGTFDASGHAIVNKQPLTAWKDREFAQEAKNLKSETFLAHVRYASTGAHTQINTHPFEEDNRLFAHNGIVEGLQALDERLGELGTEPLVRGQTDSERVFALITAEIRRANGDIRAGIKAALGWIAENLPVYSLNMILTTADELWAVRYPETHELYVLDRTSQSSGEDHALVADSRRIRTHSPELADRHVVIVATEKMTDHDDWRLLKSGELIQVGEDLRVSSEIIFDEPPRHLLKLEHLDQKAAASQHPPKTA</sequence>
<dbReference type="GO" id="GO:0016740">
    <property type="term" value="F:transferase activity"/>
    <property type="evidence" value="ECO:0007669"/>
    <property type="project" value="UniProtKB-KW"/>
</dbReference>
<organism evidence="3 4">
    <name type="scientific">Glutamicibacter creatinolyticus</name>
    <dbReference type="NCBI Taxonomy" id="162496"/>
    <lineage>
        <taxon>Bacteria</taxon>
        <taxon>Bacillati</taxon>
        <taxon>Actinomycetota</taxon>
        <taxon>Actinomycetes</taxon>
        <taxon>Micrococcales</taxon>
        <taxon>Micrococcaceae</taxon>
        <taxon>Glutamicibacter</taxon>
    </lineage>
</organism>
<name>A0A5B7WT70_9MICC</name>
<dbReference type="CDD" id="cd01908">
    <property type="entry name" value="YafJ"/>
    <property type="match status" value="1"/>
</dbReference>
<evidence type="ECO:0000313" key="3">
    <source>
        <dbReference type="EMBL" id="QCY47159.1"/>
    </source>
</evidence>
<protein>
    <submittedName>
        <fullName evidence="3">Class II glutamine amidotransferase</fullName>
    </submittedName>
</protein>